<evidence type="ECO:0000313" key="2">
    <source>
        <dbReference type="Proteomes" id="UP000799436"/>
    </source>
</evidence>
<keyword evidence="2" id="KW-1185">Reference proteome</keyword>
<evidence type="ECO:0000313" key="1">
    <source>
        <dbReference type="EMBL" id="KAF2765438.1"/>
    </source>
</evidence>
<accession>A0A6G1KZ56</accession>
<gene>
    <name evidence="1" type="ORF">EJ03DRAFT_208827</name>
</gene>
<dbReference type="AlphaFoldDB" id="A0A6G1KZ56"/>
<name>A0A6G1KZ56_9PEZI</name>
<sequence length="421" mass="48390">MARRLDRAHVKPSGPTPMSRFSRAAKFALQPPHVFPSSFLVEQPAYSRMPKLHTMAAPTELQDQIRTIMSPHADAATPPPFSDAFIVAFMLVLYGQLTFEHLIARIMSSFYYFCLYTAISSNGDLAQRVRKVLLGLDFPVQIIEPSDKTGNWQMMREYKLSAKHATIFLRHLLESHGYRCLPADAPVANQKANLMSLPTELRLLIYSFIFADLPASGLNVYTYYDTMEFHAMTREPDEKVRFGTWLTHPDRFNPFRLSPYIFASFQEYVNLFLVRKQIYEESFPTFCSMLHFVCKDNKDLRKLLDLMPSAWAPKLKKFTLSYGSDGRYRILPLLMQELVAKCSALQELTLFVEEEQWNERKGRQDKVIRKAYTPATIPGLDNLLRAPKLKYLAIEGDHRGVAVWSKQLRPALDVSFNGEVV</sequence>
<proteinExistence type="predicted"/>
<dbReference type="EMBL" id="ML995892">
    <property type="protein sequence ID" value="KAF2765438.1"/>
    <property type="molecule type" value="Genomic_DNA"/>
</dbReference>
<reference evidence="1" key="1">
    <citation type="journal article" date="2020" name="Stud. Mycol.">
        <title>101 Dothideomycetes genomes: a test case for predicting lifestyles and emergence of pathogens.</title>
        <authorList>
            <person name="Haridas S."/>
            <person name="Albert R."/>
            <person name="Binder M."/>
            <person name="Bloem J."/>
            <person name="Labutti K."/>
            <person name="Salamov A."/>
            <person name="Andreopoulos B."/>
            <person name="Baker S."/>
            <person name="Barry K."/>
            <person name="Bills G."/>
            <person name="Bluhm B."/>
            <person name="Cannon C."/>
            <person name="Castanera R."/>
            <person name="Culley D."/>
            <person name="Daum C."/>
            <person name="Ezra D."/>
            <person name="Gonzalez J."/>
            <person name="Henrissat B."/>
            <person name="Kuo A."/>
            <person name="Liang C."/>
            <person name="Lipzen A."/>
            <person name="Lutzoni F."/>
            <person name="Magnuson J."/>
            <person name="Mondo S."/>
            <person name="Nolan M."/>
            <person name="Ohm R."/>
            <person name="Pangilinan J."/>
            <person name="Park H.-J."/>
            <person name="Ramirez L."/>
            <person name="Alfaro M."/>
            <person name="Sun H."/>
            <person name="Tritt A."/>
            <person name="Yoshinaga Y."/>
            <person name="Zwiers L.-H."/>
            <person name="Turgeon B."/>
            <person name="Goodwin S."/>
            <person name="Spatafora J."/>
            <person name="Crous P."/>
            <person name="Grigoriev I."/>
        </authorList>
    </citation>
    <scope>NUCLEOTIDE SEQUENCE</scope>
    <source>
        <strain evidence="1">CBS 116005</strain>
    </source>
</reference>
<protein>
    <submittedName>
        <fullName evidence="1">Uncharacterized protein</fullName>
    </submittedName>
</protein>
<organism evidence="1 2">
    <name type="scientific">Teratosphaeria nubilosa</name>
    <dbReference type="NCBI Taxonomy" id="161662"/>
    <lineage>
        <taxon>Eukaryota</taxon>
        <taxon>Fungi</taxon>
        <taxon>Dikarya</taxon>
        <taxon>Ascomycota</taxon>
        <taxon>Pezizomycotina</taxon>
        <taxon>Dothideomycetes</taxon>
        <taxon>Dothideomycetidae</taxon>
        <taxon>Mycosphaerellales</taxon>
        <taxon>Teratosphaeriaceae</taxon>
        <taxon>Teratosphaeria</taxon>
    </lineage>
</organism>
<dbReference type="Proteomes" id="UP000799436">
    <property type="component" value="Unassembled WGS sequence"/>
</dbReference>